<keyword evidence="1" id="KW-0472">Membrane</keyword>
<dbReference type="SUPFAM" id="SSF53067">
    <property type="entry name" value="Actin-like ATPase domain"/>
    <property type="match status" value="1"/>
</dbReference>
<dbReference type="EMBL" id="JAQZSM010000014">
    <property type="protein sequence ID" value="MDD7972289.1"/>
    <property type="molecule type" value="Genomic_DNA"/>
</dbReference>
<protein>
    <submittedName>
        <fullName evidence="3">ROK family transcriptional regulator</fullName>
    </submittedName>
</protein>
<dbReference type="InterPro" id="IPR043129">
    <property type="entry name" value="ATPase_NBD"/>
</dbReference>
<evidence type="ECO:0000259" key="2">
    <source>
        <dbReference type="Pfam" id="PF01047"/>
    </source>
</evidence>
<dbReference type="InterPro" id="IPR036390">
    <property type="entry name" value="WH_DNA-bd_sf"/>
</dbReference>
<keyword evidence="4" id="KW-1185">Reference proteome</keyword>
<proteinExistence type="predicted"/>
<dbReference type="Pfam" id="PF01047">
    <property type="entry name" value="MarR"/>
    <property type="match status" value="1"/>
</dbReference>
<keyword evidence="1" id="KW-0812">Transmembrane</keyword>
<dbReference type="Proteomes" id="UP001431784">
    <property type="component" value="Unassembled WGS sequence"/>
</dbReference>
<comment type="caution">
    <text evidence="3">The sequence shown here is derived from an EMBL/GenBank/DDBJ whole genome shotgun (WGS) entry which is preliminary data.</text>
</comment>
<dbReference type="PANTHER" id="PTHR18964:SF169">
    <property type="entry name" value="N-ACETYLMANNOSAMINE KINASE"/>
    <property type="match status" value="1"/>
</dbReference>
<dbReference type="RefSeq" id="WP_274352967.1">
    <property type="nucleotide sequence ID" value="NZ_JAQZSM010000014.1"/>
</dbReference>
<dbReference type="SUPFAM" id="SSF46785">
    <property type="entry name" value="Winged helix' DNA-binding domain"/>
    <property type="match status" value="1"/>
</dbReference>
<sequence>MNENSGQTPSSQSMRGSNQSGLRAWNERLLFTLLHTQGAMPKAEIARVTGLSAQTVSVIIRALEQDGFLEKGDPVRGRIGQPSVPMSLAANGAYFLGLKIGRRSSEMILIDFHGAIRDRRMLRHDWPEPKAARAFALKAAHELVQRLPEHDRARVAGMGIAQPFQIWDWSETISAPQAMMDRWRDCDLCADLGAQLPYPVFLRNDASAACGAELVFGTRAMPRDFVYFYIGFFIGGGVVLNGALHTGESGNSGALGSMPVRAPDGRTVQLIELASIFSLEQRLVTEGLDPDLLWTDPQDWPVPDHLISDWIARAAQAIAQATVACLAVIDFKAVVIDGWFPPAIRRRLLESVQAAMNAQNLAGIDRPLISEGSLGSDARALGAAALPLTDRFLITTEVGLGNGQTSGD</sequence>
<dbReference type="InterPro" id="IPR000835">
    <property type="entry name" value="HTH_MarR-typ"/>
</dbReference>
<evidence type="ECO:0000256" key="1">
    <source>
        <dbReference type="SAM" id="Phobius"/>
    </source>
</evidence>
<accession>A0ABT5TBG7</accession>
<dbReference type="Gene3D" id="1.10.10.10">
    <property type="entry name" value="Winged helix-like DNA-binding domain superfamily/Winged helix DNA-binding domain"/>
    <property type="match status" value="1"/>
</dbReference>
<evidence type="ECO:0000313" key="4">
    <source>
        <dbReference type="Proteomes" id="UP001431784"/>
    </source>
</evidence>
<name>A0ABT5TBG7_9RHOB</name>
<reference evidence="3" key="1">
    <citation type="submission" date="2023-02" db="EMBL/GenBank/DDBJ databases">
        <title>Description of Roseinatronobacter alkalisoli sp. nov., an alkaliphilic bacerium isolated from soda soil.</title>
        <authorList>
            <person name="Wei W."/>
        </authorList>
    </citation>
    <scope>NUCLEOTIDE SEQUENCE</scope>
    <source>
        <strain evidence="3">HJB301</strain>
    </source>
</reference>
<gene>
    <name evidence="3" type="ORF">PUT78_14400</name>
</gene>
<feature type="transmembrane region" description="Helical" evidence="1">
    <location>
        <begin position="226"/>
        <end position="244"/>
    </location>
</feature>
<evidence type="ECO:0000313" key="3">
    <source>
        <dbReference type="EMBL" id="MDD7972289.1"/>
    </source>
</evidence>
<organism evidence="3 4">
    <name type="scientific">Roseinatronobacter alkalisoli</name>
    <dbReference type="NCBI Taxonomy" id="3028235"/>
    <lineage>
        <taxon>Bacteria</taxon>
        <taxon>Pseudomonadati</taxon>
        <taxon>Pseudomonadota</taxon>
        <taxon>Alphaproteobacteria</taxon>
        <taxon>Rhodobacterales</taxon>
        <taxon>Paracoccaceae</taxon>
        <taxon>Roseinatronobacter</taxon>
    </lineage>
</organism>
<keyword evidence="1" id="KW-1133">Transmembrane helix</keyword>
<dbReference type="InterPro" id="IPR000600">
    <property type="entry name" value="ROK"/>
</dbReference>
<dbReference type="Pfam" id="PF00480">
    <property type="entry name" value="ROK"/>
    <property type="match status" value="1"/>
</dbReference>
<dbReference type="Gene3D" id="3.30.420.40">
    <property type="match status" value="2"/>
</dbReference>
<feature type="domain" description="HTH marR-type" evidence="2">
    <location>
        <begin position="31"/>
        <end position="71"/>
    </location>
</feature>
<dbReference type="InterPro" id="IPR036388">
    <property type="entry name" value="WH-like_DNA-bd_sf"/>
</dbReference>
<dbReference type="PANTHER" id="PTHR18964">
    <property type="entry name" value="ROK (REPRESSOR, ORF, KINASE) FAMILY"/>
    <property type="match status" value="1"/>
</dbReference>